<accession>A0A151I5H6</accession>
<evidence type="ECO:0000313" key="1">
    <source>
        <dbReference type="EMBL" id="KYM90147.1"/>
    </source>
</evidence>
<dbReference type="Proteomes" id="UP000078540">
    <property type="component" value="Unassembled WGS sequence"/>
</dbReference>
<proteinExistence type="predicted"/>
<protein>
    <submittedName>
        <fullName evidence="1">Uncharacterized protein</fullName>
    </submittedName>
</protein>
<sequence>MIMMNSHISQISRELNMFPATVCRIVHVNHIHLYHITLNQELSNNDKILRHILQVGV</sequence>
<gene>
    <name evidence="1" type="ORF">ALC53_01866</name>
</gene>
<organism evidence="1 2">
    <name type="scientific">Atta colombica</name>
    <dbReference type="NCBI Taxonomy" id="520822"/>
    <lineage>
        <taxon>Eukaryota</taxon>
        <taxon>Metazoa</taxon>
        <taxon>Ecdysozoa</taxon>
        <taxon>Arthropoda</taxon>
        <taxon>Hexapoda</taxon>
        <taxon>Insecta</taxon>
        <taxon>Pterygota</taxon>
        <taxon>Neoptera</taxon>
        <taxon>Endopterygota</taxon>
        <taxon>Hymenoptera</taxon>
        <taxon>Apocrita</taxon>
        <taxon>Aculeata</taxon>
        <taxon>Formicoidea</taxon>
        <taxon>Formicidae</taxon>
        <taxon>Myrmicinae</taxon>
        <taxon>Atta</taxon>
    </lineage>
</organism>
<name>A0A151I5H6_9HYME</name>
<evidence type="ECO:0000313" key="2">
    <source>
        <dbReference type="Proteomes" id="UP000078540"/>
    </source>
</evidence>
<keyword evidence="2" id="KW-1185">Reference proteome</keyword>
<reference evidence="1 2" key="1">
    <citation type="submission" date="2015-09" db="EMBL/GenBank/DDBJ databases">
        <title>Atta colombica WGS genome.</title>
        <authorList>
            <person name="Nygaard S."/>
            <person name="Hu H."/>
            <person name="Boomsma J."/>
            <person name="Zhang G."/>
        </authorList>
    </citation>
    <scope>NUCLEOTIDE SEQUENCE [LARGE SCALE GENOMIC DNA]</scope>
    <source>
        <strain evidence="1">Treedump-2</strain>
        <tissue evidence="1">Whole body</tissue>
    </source>
</reference>
<dbReference type="AlphaFoldDB" id="A0A151I5H6"/>
<dbReference type="EMBL" id="KQ976415">
    <property type="protein sequence ID" value="KYM90147.1"/>
    <property type="molecule type" value="Genomic_DNA"/>
</dbReference>